<feature type="domain" description="Polymerase nucleotidyl transferase" evidence="1">
    <location>
        <begin position="8"/>
        <end position="91"/>
    </location>
</feature>
<dbReference type="AlphaFoldDB" id="A0A1E3X9B6"/>
<reference evidence="2 3" key="1">
    <citation type="submission" date="2016-07" db="EMBL/GenBank/DDBJ databases">
        <title>Draft genome of Scalindua rubra, obtained from a brine-seawater interface in the Red Sea, sheds light on salt adaptation in anammox bacteria.</title>
        <authorList>
            <person name="Speth D.R."/>
            <person name="Lagkouvardos I."/>
            <person name="Wang Y."/>
            <person name="Qian P.-Y."/>
            <person name="Dutilh B.E."/>
            <person name="Jetten M.S."/>
        </authorList>
    </citation>
    <scope>NUCLEOTIDE SEQUENCE [LARGE SCALE GENOMIC DNA]</scope>
    <source>
        <strain evidence="2">BSI-1</strain>
    </source>
</reference>
<dbReference type="InterPro" id="IPR043519">
    <property type="entry name" value="NT_sf"/>
</dbReference>
<evidence type="ECO:0000259" key="1">
    <source>
        <dbReference type="Pfam" id="PF01909"/>
    </source>
</evidence>
<accession>A0A1E3X9B6</accession>
<evidence type="ECO:0000313" key="2">
    <source>
        <dbReference type="EMBL" id="ODS32217.1"/>
    </source>
</evidence>
<sequence>MRISKNEIKAIKESVNSLDKGAEIYLFGSRKVDVAKGGDIDLLIISEKLSYDDTIKIRKNLYEKLEEQKIHIIIAHDISDPFVKNCIQRRGVIVKDIILDLLSKELKLLDDSASILKYSYEKCKKIGIQEDYVIEDMDQFEAFTSRFARLSDMLIQKVFRLIDKIELDDEGTIRDRINRAEKKGLIESADIFIQIRIVRNDIAHEYHIETLKDIYKKVLELTPYLLDCTEKIRAYCEKRYYS</sequence>
<dbReference type="EMBL" id="MAYW01000072">
    <property type="protein sequence ID" value="ODS32217.1"/>
    <property type="molecule type" value="Genomic_DNA"/>
</dbReference>
<dbReference type="PATRIC" id="fig|1872076.5.peg.3143"/>
<dbReference type="SUPFAM" id="SSF81301">
    <property type="entry name" value="Nucleotidyltransferase"/>
    <property type="match status" value="1"/>
</dbReference>
<dbReference type="Gene3D" id="3.30.460.10">
    <property type="entry name" value="Beta Polymerase, domain 2"/>
    <property type="match status" value="1"/>
</dbReference>
<dbReference type="SUPFAM" id="SSF81593">
    <property type="entry name" value="Nucleotidyltransferase substrate binding subunit/domain"/>
    <property type="match status" value="1"/>
</dbReference>
<comment type="caution">
    <text evidence="2">The sequence shown here is derived from an EMBL/GenBank/DDBJ whole genome shotgun (WGS) entry which is preliminary data.</text>
</comment>
<name>A0A1E3X9B6_9BACT</name>
<organism evidence="2 3">
    <name type="scientific">Candidatus Scalindua rubra</name>
    <dbReference type="NCBI Taxonomy" id="1872076"/>
    <lineage>
        <taxon>Bacteria</taxon>
        <taxon>Pseudomonadati</taxon>
        <taxon>Planctomycetota</taxon>
        <taxon>Candidatus Brocadiia</taxon>
        <taxon>Candidatus Brocadiales</taxon>
        <taxon>Candidatus Scalinduaceae</taxon>
        <taxon>Candidatus Scalindua</taxon>
    </lineage>
</organism>
<dbReference type="InterPro" id="IPR002934">
    <property type="entry name" value="Polymerase_NTP_transf_dom"/>
</dbReference>
<gene>
    <name evidence="2" type="ORF">SCARUB_02657</name>
</gene>
<protein>
    <submittedName>
        <fullName evidence="2">Nucleotidyltransferase domain protein</fullName>
    </submittedName>
</protein>
<dbReference type="CDD" id="cd05403">
    <property type="entry name" value="NT_KNTase_like"/>
    <property type="match status" value="1"/>
</dbReference>
<dbReference type="Pfam" id="PF01909">
    <property type="entry name" value="NTP_transf_2"/>
    <property type="match status" value="1"/>
</dbReference>
<evidence type="ECO:0000313" key="3">
    <source>
        <dbReference type="Proteomes" id="UP000094056"/>
    </source>
</evidence>
<proteinExistence type="predicted"/>
<dbReference type="Proteomes" id="UP000094056">
    <property type="component" value="Unassembled WGS sequence"/>
</dbReference>
<keyword evidence="2" id="KW-0808">Transferase</keyword>
<dbReference type="GO" id="GO:0016779">
    <property type="term" value="F:nucleotidyltransferase activity"/>
    <property type="evidence" value="ECO:0007669"/>
    <property type="project" value="InterPro"/>
</dbReference>
<dbReference type="Gene3D" id="1.20.120.330">
    <property type="entry name" value="Nucleotidyltransferases domain 2"/>
    <property type="match status" value="1"/>
</dbReference>